<evidence type="ECO:0000313" key="1">
    <source>
        <dbReference type="EMBL" id="CUH64142.1"/>
    </source>
</evidence>
<dbReference type="AlphaFoldDB" id="A0A0P1F839"/>
<reference evidence="1 2" key="1">
    <citation type="submission" date="2015-09" db="EMBL/GenBank/DDBJ databases">
        <authorList>
            <consortium name="Swine Surveillance"/>
        </authorList>
    </citation>
    <scope>NUCLEOTIDE SEQUENCE [LARGE SCALE GENOMIC DNA]</scope>
    <source>
        <strain evidence="1 2">CECT 4357</strain>
    </source>
</reference>
<proteinExistence type="predicted"/>
<sequence length="572" mass="60903">MGLAAAALAGAAAAQDADTLTRQREAYDAVAAKSVIDLQMFRDTVAATDAETGQHVTLISLNPGVGAWYLLQLRDGPDGKPIEFHLENPDPDSQSVALRLGTAPALLLTTAKGETICTPWADGAAALTDARKSGTAYAPICDGGLFLRNRVTGARTSIETATDFLRDNVWGGETIVRFVRDNFYKDSQLETSDALGTGGVGGVDAGPNPMQGNGAPEDQTVISTLLDFGLKGAQPGRMTIGQWYPVDGLEGVFASAFQPRAISDGVFATPGANRLDGVESRATGYMVAFDLGLYDIGYAVGTDHPALGWSSRPPSSVRPRGLPGPDGISTAQPLVTLGMVNPVIASRAVATFTGGFKRQHGAFKYGDYAGTHLGHHYGFIEKGVVLSKLQPDLSTLYRLTDGTIVMKTWQESDNALLPKITFARQNGVPLVVTDPATGQPVPGDRVTQWGPGNWSGSADADLRTLRAGACMAQANGHRYLIYGYFSTATPSAMARTFQAYGCNYAMLLDMNALEHTYLALYVAQGGKRHVEHLVPGMSLIEKKARGGTIIPRFIGFADNRDLFYLTRKEPKP</sequence>
<dbReference type="Proteomes" id="UP000051587">
    <property type="component" value="Unassembled WGS sequence"/>
</dbReference>
<gene>
    <name evidence="1" type="ORF">TG4357_01104</name>
</gene>
<protein>
    <submittedName>
        <fullName evidence="1">Uncharacterized protein</fullName>
    </submittedName>
</protein>
<accession>A0A0P1F839</accession>
<keyword evidence="2" id="KW-1185">Reference proteome</keyword>
<dbReference type="EMBL" id="CYSA01000015">
    <property type="protein sequence ID" value="CUH64142.1"/>
    <property type="molecule type" value="Genomic_DNA"/>
</dbReference>
<organism evidence="1 2">
    <name type="scientific">Thalassovita gelatinovora</name>
    <name type="common">Thalassobius gelatinovorus</name>
    <dbReference type="NCBI Taxonomy" id="53501"/>
    <lineage>
        <taxon>Bacteria</taxon>
        <taxon>Pseudomonadati</taxon>
        <taxon>Pseudomonadota</taxon>
        <taxon>Alphaproteobacteria</taxon>
        <taxon>Rhodobacterales</taxon>
        <taxon>Roseobacteraceae</taxon>
        <taxon>Thalassovita</taxon>
    </lineage>
</organism>
<name>A0A0P1F839_THAGE</name>
<dbReference type="STRING" id="53501.SAMN04488043_109146"/>
<evidence type="ECO:0000313" key="2">
    <source>
        <dbReference type="Proteomes" id="UP000051587"/>
    </source>
</evidence>